<reference evidence="1" key="1">
    <citation type="submission" date="2013-11" db="EMBL/GenBank/DDBJ databases">
        <title>The Genome Sequence of Phytophthora parasitica IAC_01/95.</title>
        <authorList>
            <consortium name="The Broad Institute Genomics Platform"/>
            <person name="Russ C."/>
            <person name="Tyler B."/>
            <person name="Panabieres F."/>
            <person name="Shan W."/>
            <person name="Tripathy S."/>
            <person name="Grunwald N."/>
            <person name="Machado M."/>
            <person name="Johnson C.S."/>
            <person name="Arredondo F."/>
            <person name="Hong C."/>
            <person name="Coffey M."/>
            <person name="Young S.K."/>
            <person name="Zeng Q."/>
            <person name="Gargeya S."/>
            <person name="Fitzgerald M."/>
            <person name="Abouelleil A."/>
            <person name="Alvarado L."/>
            <person name="Chapman S.B."/>
            <person name="Gainer-Dewar J."/>
            <person name="Goldberg J."/>
            <person name="Griggs A."/>
            <person name="Gujja S."/>
            <person name="Hansen M."/>
            <person name="Howarth C."/>
            <person name="Imamovic A."/>
            <person name="Ireland A."/>
            <person name="Larimer J."/>
            <person name="McCowan C."/>
            <person name="Murphy C."/>
            <person name="Pearson M."/>
            <person name="Poon T.W."/>
            <person name="Priest M."/>
            <person name="Roberts A."/>
            <person name="Saif S."/>
            <person name="Shea T."/>
            <person name="Sykes S."/>
            <person name="Wortman J."/>
            <person name="Nusbaum C."/>
            <person name="Birren B."/>
        </authorList>
    </citation>
    <scope>NUCLEOTIDE SEQUENCE [LARGE SCALE GENOMIC DNA]</scope>
    <source>
        <strain evidence="1">IAC_01/95</strain>
    </source>
</reference>
<organism evidence="1">
    <name type="scientific">Phytophthora nicotianae</name>
    <name type="common">Potato buckeye rot agent</name>
    <name type="synonym">Phytophthora parasitica</name>
    <dbReference type="NCBI Taxonomy" id="4792"/>
    <lineage>
        <taxon>Eukaryota</taxon>
        <taxon>Sar</taxon>
        <taxon>Stramenopiles</taxon>
        <taxon>Oomycota</taxon>
        <taxon>Peronosporomycetes</taxon>
        <taxon>Peronosporales</taxon>
        <taxon>Peronosporaceae</taxon>
        <taxon>Phytophthora</taxon>
    </lineage>
</organism>
<protein>
    <submittedName>
        <fullName evidence="1">Uncharacterized protein</fullName>
    </submittedName>
</protein>
<sequence length="67" mass="7395">MNTVYLSYGAVNAWSLNNSSRTRHDKFSTGGVIARPILLFHHVNLENIDTKSSVTTSKLTQIECSGL</sequence>
<dbReference type="EMBL" id="KI691112">
    <property type="protein sequence ID" value="ETM54038.1"/>
    <property type="molecule type" value="Genomic_DNA"/>
</dbReference>
<dbReference type="AlphaFoldDB" id="W2P1C4"/>
<gene>
    <name evidence="1" type="ORF">L914_02559</name>
</gene>
<name>W2P1C4_PHYNI</name>
<dbReference type="Proteomes" id="UP000054532">
    <property type="component" value="Unassembled WGS sequence"/>
</dbReference>
<evidence type="ECO:0000313" key="1">
    <source>
        <dbReference type="EMBL" id="ETM54038.1"/>
    </source>
</evidence>
<accession>W2P1C4</accession>
<proteinExistence type="predicted"/>